<protein>
    <recommendedName>
        <fullName evidence="3">DUF1800 domain-containing protein</fullName>
    </recommendedName>
</protein>
<evidence type="ECO:0000313" key="1">
    <source>
        <dbReference type="EMBL" id="PNS09532.1"/>
    </source>
</evidence>
<dbReference type="AlphaFoldDB" id="A0A2K1Q3A5"/>
<keyword evidence="2" id="KW-1185">Reference proteome</keyword>
<comment type="caution">
    <text evidence="1">The sequence shown here is derived from an EMBL/GenBank/DDBJ whole genome shotgun (WGS) entry which is preliminary data.</text>
</comment>
<organism evidence="1 2">
    <name type="scientific">Solilutibacter silvestris</name>
    <dbReference type="NCBI Taxonomy" id="1645665"/>
    <lineage>
        <taxon>Bacteria</taxon>
        <taxon>Pseudomonadati</taxon>
        <taxon>Pseudomonadota</taxon>
        <taxon>Gammaproteobacteria</taxon>
        <taxon>Lysobacterales</taxon>
        <taxon>Lysobacteraceae</taxon>
        <taxon>Solilutibacter</taxon>
    </lineage>
</organism>
<proteinExistence type="predicted"/>
<dbReference type="Proteomes" id="UP000236220">
    <property type="component" value="Unassembled WGS sequence"/>
</dbReference>
<name>A0A2K1Q3A5_9GAMM</name>
<gene>
    <name evidence="1" type="ORF">Lysil_1161</name>
</gene>
<dbReference type="OrthoDB" id="9772295at2"/>
<dbReference type="RefSeq" id="WP_103074571.1">
    <property type="nucleotide sequence ID" value="NZ_NPZB01000001.1"/>
</dbReference>
<evidence type="ECO:0000313" key="2">
    <source>
        <dbReference type="Proteomes" id="UP000236220"/>
    </source>
</evidence>
<accession>A0A2K1Q3A5</accession>
<dbReference type="EMBL" id="NPZB01000001">
    <property type="protein sequence ID" value="PNS09532.1"/>
    <property type="molecule type" value="Genomic_DNA"/>
</dbReference>
<dbReference type="InterPro" id="IPR014917">
    <property type="entry name" value="DUF1800"/>
</dbReference>
<dbReference type="Pfam" id="PF08811">
    <property type="entry name" value="DUF1800"/>
    <property type="match status" value="1"/>
</dbReference>
<evidence type="ECO:0008006" key="3">
    <source>
        <dbReference type="Google" id="ProtNLM"/>
    </source>
</evidence>
<reference evidence="1 2" key="1">
    <citation type="submission" date="2017-08" db="EMBL/GenBank/DDBJ databases">
        <title>Lysobacter sylvestris genome.</title>
        <authorList>
            <person name="Zhang D.-C."/>
            <person name="Albuquerque L."/>
            <person name="Franca L."/>
            <person name="Froufe H.J.C."/>
            <person name="Barroso C."/>
            <person name="Egas C."/>
            <person name="Da Costa M."/>
            <person name="Margesin R."/>
        </authorList>
    </citation>
    <scope>NUCLEOTIDE SEQUENCE [LARGE SCALE GENOMIC DNA]</scope>
    <source>
        <strain evidence="1 2">AM20-91</strain>
    </source>
</reference>
<sequence>MARDAALTAVNRFGLGARPGELADATSDPRGWLLAQLGAGAEVLPDALPNSLDYLRQETTVRDLRKMAKASNGEMMAQQAAKDAEQELRKRIRQEIALRQQVAVVTARSFPERIVRFWSNHFAISTDKNIAASFAAPMEREAIRPHAFGKFSDLLVAIETHPGMLLYLDNTQSIGVDSKAGMRARKAPNPKAARRGLNENLAREILELHTLGVNGGYAQADVIELAKGITGWSLQRPQDLSNSGAPFYFNPNTHEPGDRRVLGKRYREEGEAQGRAILADLALHPATAQHLSLKLARHFVADQPPPQLVTAMAQAYLASGGDLAALYSTMVRHPLAWAPTARKFKTPQDFLVSSMRALTLDTQKDAARTLDLQARMGHPVFQPRSPAGFADTAADWSGPDALYKRVQAAQTLADAAPQSASNDPMQLATHALGDGMDAETLTAVRRAESPRQGVALLLASPSFQWRV</sequence>